<proteinExistence type="predicted"/>
<dbReference type="GO" id="GO:0007131">
    <property type="term" value="P:reciprocal meiotic recombination"/>
    <property type="evidence" value="ECO:0007669"/>
    <property type="project" value="TreeGrafter"/>
</dbReference>
<gene>
    <name evidence="9" type="ORF">PSALAMII_LOCUS6111</name>
</gene>
<accession>A0A9W4NJU4</accession>
<evidence type="ECO:0000313" key="10">
    <source>
        <dbReference type="Proteomes" id="UP001152592"/>
    </source>
</evidence>
<keyword evidence="5" id="KW-0234">DNA repair</keyword>
<evidence type="ECO:0000256" key="4">
    <source>
        <dbReference type="ARBA" id="ARBA00022840"/>
    </source>
</evidence>
<keyword evidence="2" id="KW-0547">Nucleotide-binding</keyword>
<dbReference type="GO" id="GO:0005524">
    <property type="term" value="F:ATP binding"/>
    <property type="evidence" value="ECO:0007669"/>
    <property type="project" value="UniProtKB-KW"/>
</dbReference>
<dbReference type="AlphaFoldDB" id="A0A9W4NJU4"/>
<dbReference type="OrthoDB" id="103819at2759"/>
<evidence type="ECO:0000256" key="6">
    <source>
        <dbReference type="ARBA" id="ARBA00023242"/>
    </source>
</evidence>
<evidence type="ECO:0000313" key="9">
    <source>
        <dbReference type="EMBL" id="CAG8384683.1"/>
    </source>
</evidence>
<dbReference type="GO" id="GO:0000707">
    <property type="term" value="P:meiotic DNA recombinase assembly"/>
    <property type="evidence" value="ECO:0007669"/>
    <property type="project" value="TreeGrafter"/>
</dbReference>
<comment type="subcellular location">
    <subcellularLocation>
        <location evidence="1">Nucleus</location>
    </subcellularLocation>
</comment>
<evidence type="ECO:0000256" key="7">
    <source>
        <dbReference type="SAM" id="MobiDB-lite"/>
    </source>
</evidence>
<dbReference type="PANTHER" id="PTHR46239">
    <property type="entry name" value="DNA REPAIR PROTEIN RAD51 HOMOLOG 3 RAD51C"/>
    <property type="match status" value="1"/>
</dbReference>
<sequence>MSTNMDLLGLDGLEGLYKDTLPVVSISASQSLNASAAGRDSIATGLPHLDDALAIDQQPGGILRGHVTEIFGPPGAGKTSLALNIARNALCDGKVVWIDTGFPLPSPRLQAMSVNVKDFIHFKADTLAHLVALLMRPPTGFPPPETNLIVVDSVSNLFPSHFPSATELKEELADGKLADKAHLQWLLGRRQNVSNDLGTHLARLAARNIAVVAINQSQTKIKEEREATLLPVLAGGAWEKNVQTRLAVYRTLPDDRLVEIEKISGKPLSEPHELAVAFYINSNGLREKESHDTAPTILPAKSPEFEYYDPPTPTPSPFSSILSSPPPSPELKSPKFDTPDPESPFKDPPIQKPPGDGSPDLPKPNHASPPQAVHTPSKKRKMEEVADSQDEDSEEEAPWTDEATLNTNLP</sequence>
<dbReference type="Pfam" id="PF00154">
    <property type="entry name" value="RecA_N"/>
    <property type="match status" value="1"/>
</dbReference>
<feature type="domain" description="RecA family profile 1" evidence="8">
    <location>
        <begin position="38"/>
        <end position="217"/>
    </location>
</feature>
<dbReference type="GO" id="GO:0008821">
    <property type="term" value="F:crossover junction DNA endonuclease activity"/>
    <property type="evidence" value="ECO:0007669"/>
    <property type="project" value="TreeGrafter"/>
</dbReference>
<evidence type="ECO:0000259" key="8">
    <source>
        <dbReference type="PROSITE" id="PS50162"/>
    </source>
</evidence>
<dbReference type="GO" id="GO:0140664">
    <property type="term" value="F:ATP-dependent DNA damage sensor activity"/>
    <property type="evidence" value="ECO:0007669"/>
    <property type="project" value="InterPro"/>
</dbReference>
<keyword evidence="4" id="KW-0067">ATP-binding</keyword>
<feature type="compositionally biased region" description="Acidic residues" evidence="7">
    <location>
        <begin position="385"/>
        <end position="399"/>
    </location>
</feature>
<dbReference type="SUPFAM" id="SSF52540">
    <property type="entry name" value="P-loop containing nucleoside triphosphate hydrolases"/>
    <property type="match status" value="1"/>
</dbReference>
<dbReference type="EMBL" id="CAJVPD010000238">
    <property type="protein sequence ID" value="CAG8384683.1"/>
    <property type="molecule type" value="Genomic_DNA"/>
</dbReference>
<dbReference type="SMART" id="SM00382">
    <property type="entry name" value="AAA"/>
    <property type="match status" value="1"/>
</dbReference>
<protein>
    <recommendedName>
        <fullName evidence="8">RecA family profile 1 domain-containing protein</fullName>
    </recommendedName>
</protein>
<dbReference type="GO" id="GO:0033063">
    <property type="term" value="C:Rad51B-Rad51C-Rad51D-XRCC2 complex"/>
    <property type="evidence" value="ECO:0007669"/>
    <property type="project" value="TreeGrafter"/>
</dbReference>
<dbReference type="PANTHER" id="PTHR46239:SF1">
    <property type="entry name" value="DNA REPAIR PROTEIN RAD51 HOMOLOG 3"/>
    <property type="match status" value="1"/>
</dbReference>
<evidence type="ECO:0000256" key="3">
    <source>
        <dbReference type="ARBA" id="ARBA00022763"/>
    </source>
</evidence>
<dbReference type="InterPro" id="IPR049428">
    <property type="entry name" value="RecA-like_N"/>
</dbReference>
<evidence type="ECO:0000256" key="5">
    <source>
        <dbReference type="ARBA" id="ARBA00023204"/>
    </source>
</evidence>
<dbReference type="GO" id="GO:0000400">
    <property type="term" value="F:four-way junction DNA binding"/>
    <property type="evidence" value="ECO:0007669"/>
    <property type="project" value="TreeGrafter"/>
</dbReference>
<evidence type="ECO:0000256" key="2">
    <source>
        <dbReference type="ARBA" id="ARBA00022741"/>
    </source>
</evidence>
<dbReference type="Gene3D" id="3.40.50.300">
    <property type="entry name" value="P-loop containing nucleotide triphosphate hydrolases"/>
    <property type="match status" value="1"/>
</dbReference>
<dbReference type="PROSITE" id="PS50162">
    <property type="entry name" value="RECA_2"/>
    <property type="match status" value="1"/>
</dbReference>
<dbReference type="GO" id="GO:0005657">
    <property type="term" value="C:replication fork"/>
    <property type="evidence" value="ECO:0007669"/>
    <property type="project" value="TreeGrafter"/>
</dbReference>
<name>A0A9W4NJU4_9EURO</name>
<comment type="caution">
    <text evidence="9">The sequence shown here is derived from an EMBL/GenBank/DDBJ whole genome shotgun (WGS) entry which is preliminary data.</text>
</comment>
<reference evidence="9" key="1">
    <citation type="submission" date="2021-07" db="EMBL/GenBank/DDBJ databases">
        <authorList>
            <person name="Branca A.L. A."/>
        </authorList>
    </citation>
    <scope>NUCLEOTIDE SEQUENCE</scope>
</reference>
<dbReference type="InterPro" id="IPR052093">
    <property type="entry name" value="HR_Repair_Mediator"/>
</dbReference>
<dbReference type="CDD" id="cd01393">
    <property type="entry name" value="RecA-like"/>
    <property type="match status" value="1"/>
</dbReference>
<keyword evidence="6" id="KW-0539">Nucleus</keyword>
<feature type="region of interest" description="Disordered" evidence="7">
    <location>
        <begin position="287"/>
        <end position="410"/>
    </location>
</feature>
<dbReference type="GO" id="GO:0033065">
    <property type="term" value="C:Rad51C-XRCC3 complex"/>
    <property type="evidence" value="ECO:0007669"/>
    <property type="project" value="TreeGrafter"/>
</dbReference>
<organism evidence="9 10">
    <name type="scientific">Penicillium salamii</name>
    <dbReference type="NCBI Taxonomy" id="1612424"/>
    <lineage>
        <taxon>Eukaryota</taxon>
        <taxon>Fungi</taxon>
        <taxon>Dikarya</taxon>
        <taxon>Ascomycota</taxon>
        <taxon>Pezizomycotina</taxon>
        <taxon>Eurotiomycetes</taxon>
        <taxon>Eurotiomycetidae</taxon>
        <taxon>Eurotiales</taxon>
        <taxon>Aspergillaceae</taxon>
        <taxon>Penicillium</taxon>
    </lineage>
</organism>
<dbReference type="InterPro" id="IPR020588">
    <property type="entry name" value="RecA_ATP-bd"/>
</dbReference>
<dbReference type="InterPro" id="IPR003593">
    <property type="entry name" value="AAA+_ATPase"/>
</dbReference>
<keyword evidence="3" id="KW-0227">DNA damage</keyword>
<dbReference type="InterPro" id="IPR027417">
    <property type="entry name" value="P-loop_NTPase"/>
</dbReference>
<evidence type="ECO:0000256" key="1">
    <source>
        <dbReference type="ARBA" id="ARBA00004123"/>
    </source>
</evidence>
<dbReference type="Proteomes" id="UP001152592">
    <property type="component" value="Unassembled WGS sequence"/>
</dbReference>